<protein>
    <submittedName>
        <fullName evidence="1">Uncharacterized protein</fullName>
    </submittedName>
</protein>
<evidence type="ECO:0000313" key="1">
    <source>
        <dbReference type="EMBL" id="GEU43904.1"/>
    </source>
</evidence>
<sequence>MGGDGIGGGDGVLKEKSSGVIGERLLRLRLEKIPWKYLRLGMSKEDDNLKVVSGSNFIKRKWFKSGMG</sequence>
<accession>A0A6L2K7N9</accession>
<reference evidence="1" key="1">
    <citation type="journal article" date="2019" name="Sci. Rep.">
        <title>Draft genome of Tanacetum cinerariifolium, the natural source of mosquito coil.</title>
        <authorList>
            <person name="Yamashiro T."/>
            <person name="Shiraishi A."/>
            <person name="Satake H."/>
            <person name="Nakayama K."/>
        </authorList>
    </citation>
    <scope>NUCLEOTIDE SEQUENCE</scope>
</reference>
<dbReference type="EMBL" id="BKCJ010001771">
    <property type="protein sequence ID" value="GEU43904.1"/>
    <property type="molecule type" value="Genomic_DNA"/>
</dbReference>
<gene>
    <name evidence="1" type="ORF">Tci_015882</name>
</gene>
<name>A0A6L2K7N9_TANCI</name>
<dbReference type="AlphaFoldDB" id="A0A6L2K7N9"/>
<proteinExistence type="predicted"/>
<comment type="caution">
    <text evidence="1">The sequence shown here is derived from an EMBL/GenBank/DDBJ whole genome shotgun (WGS) entry which is preliminary data.</text>
</comment>
<organism evidence="1">
    <name type="scientific">Tanacetum cinerariifolium</name>
    <name type="common">Dalmatian daisy</name>
    <name type="synonym">Chrysanthemum cinerariifolium</name>
    <dbReference type="NCBI Taxonomy" id="118510"/>
    <lineage>
        <taxon>Eukaryota</taxon>
        <taxon>Viridiplantae</taxon>
        <taxon>Streptophyta</taxon>
        <taxon>Embryophyta</taxon>
        <taxon>Tracheophyta</taxon>
        <taxon>Spermatophyta</taxon>
        <taxon>Magnoliopsida</taxon>
        <taxon>eudicotyledons</taxon>
        <taxon>Gunneridae</taxon>
        <taxon>Pentapetalae</taxon>
        <taxon>asterids</taxon>
        <taxon>campanulids</taxon>
        <taxon>Asterales</taxon>
        <taxon>Asteraceae</taxon>
        <taxon>Asteroideae</taxon>
        <taxon>Anthemideae</taxon>
        <taxon>Anthemidinae</taxon>
        <taxon>Tanacetum</taxon>
    </lineage>
</organism>